<feature type="compositionally biased region" description="Gly residues" evidence="1">
    <location>
        <begin position="20"/>
        <end position="30"/>
    </location>
</feature>
<feature type="region of interest" description="Disordered" evidence="1">
    <location>
        <begin position="235"/>
        <end position="274"/>
    </location>
</feature>
<feature type="compositionally biased region" description="Polar residues" evidence="1">
    <location>
        <begin position="1"/>
        <end position="11"/>
    </location>
</feature>
<evidence type="ECO:0000256" key="1">
    <source>
        <dbReference type="SAM" id="MobiDB-lite"/>
    </source>
</evidence>
<keyword evidence="3" id="KW-1185">Reference proteome</keyword>
<dbReference type="AlphaFoldDB" id="A0A5J4YNC4"/>
<comment type="caution">
    <text evidence="2">The sequence shown here is derived from an EMBL/GenBank/DDBJ whole genome shotgun (WGS) entry which is preliminary data.</text>
</comment>
<dbReference type="EMBL" id="VRMN01000008">
    <property type="protein sequence ID" value="KAA8493021.1"/>
    <property type="molecule type" value="Genomic_DNA"/>
</dbReference>
<evidence type="ECO:0000313" key="3">
    <source>
        <dbReference type="Proteomes" id="UP000324585"/>
    </source>
</evidence>
<reference evidence="3" key="1">
    <citation type="journal article" date="2019" name="Nat. Commun.">
        <title>Expansion of phycobilisome linker gene families in mesophilic red algae.</title>
        <authorList>
            <person name="Lee J."/>
            <person name="Kim D."/>
            <person name="Bhattacharya D."/>
            <person name="Yoon H.S."/>
        </authorList>
    </citation>
    <scope>NUCLEOTIDE SEQUENCE [LARGE SCALE GENOMIC DNA]</scope>
    <source>
        <strain evidence="3">CCMP 1328</strain>
    </source>
</reference>
<accession>A0A5J4YNC4</accession>
<sequence length="600" mass="66061">MRRSASRNVAGTYSHPGAAAGSGAGAGAGAAGPNGLLPAQHKADAVSDTLLRVLMQTAGSSMHSSTMSMSRAGSSVDSAARVLWARSGSGGGMQGQQLPPCESAGATAASFKAKLYIRFVTPQSRHGILDEIQMNKDQDDMQPLTLERPRSSAAPSEASQTSGGANAWQFLLEREAPEIEGFVLFTFVLPVGFYETREFKVTLYDRGKYIGCAECGFAWIRIADIGVERPVIPPTRKEQAQQQLTPAEPAASKRGSRQQPFAQQGKQGSGSSLSPLPHSVTFSVEDIARAASSLNFCVSCRFAKQMNWPYGSPAPFLVLYRATADHHWVPIYRSEVRFRIGLRGKYVLKNFAVDMFALCEYEPTQKIRMEFFHFTSQDRAPILLAYSEFTVLRLQTASHSEALDIRENVMPSCLIDASFQLEKRSDESERRPNTYYLEASFLPKGTSSSVFFDVSVTLHSELSVFAGAKLSFSISKAQGTPPSVANPMWVELYRSEMLKPDRRNEFLVRFEVVKLTRSGLSADQLLRFDWYACRNSWSRRRIGASEISLSSMRLLSQGSGIKIDVVPELVPPLGGRLVLHRMEETVTSNFFAIQLELGDL</sequence>
<gene>
    <name evidence="2" type="ORF">FVE85_9293</name>
</gene>
<name>A0A5J4YNC4_PORPP</name>
<evidence type="ECO:0000313" key="2">
    <source>
        <dbReference type="EMBL" id="KAA8493021.1"/>
    </source>
</evidence>
<proteinExistence type="predicted"/>
<feature type="compositionally biased region" description="Low complexity" evidence="1">
    <location>
        <begin position="263"/>
        <end position="272"/>
    </location>
</feature>
<dbReference type="Proteomes" id="UP000324585">
    <property type="component" value="Unassembled WGS sequence"/>
</dbReference>
<feature type="region of interest" description="Disordered" evidence="1">
    <location>
        <begin position="1"/>
        <end position="30"/>
    </location>
</feature>
<organism evidence="2 3">
    <name type="scientific">Porphyridium purpureum</name>
    <name type="common">Red alga</name>
    <name type="synonym">Porphyridium cruentum</name>
    <dbReference type="NCBI Taxonomy" id="35688"/>
    <lineage>
        <taxon>Eukaryota</taxon>
        <taxon>Rhodophyta</taxon>
        <taxon>Bangiophyceae</taxon>
        <taxon>Porphyridiales</taxon>
        <taxon>Porphyridiaceae</taxon>
        <taxon>Porphyridium</taxon>
    </lineage>
</organism>
<protein>
    <submittedName>
        <fullName evidence="2">Uncharacterized protein</fullName>
    </submittedName>
</protein>